<protein>
    <submittedName>
        <fullName evidence="1">Putative ovule protein</fullName>
    </submittedName>
</protein>
<organism evidence="1">
    <name type="scientific">Solanum chacoense</name>
    <name type="common">Chaco potato</name>
    <dbReference type="NCBI Taxonomy" id="4108"/>
    <lineage>
        <taxon>Eukaryota</taxon>
        <taxon>Viridiplantae</taxon>
        <taxon>Streptophyta</taxon>
        <taxon>Embryophyta</taxon>
        <taxon>Tracheophyta</taxon>
        <taxon>Spermatophyta</taxon>
        <taxon>Magnoliopsida</taxon>
        <taxon>eudicotyledons</taxon>
        <taxon>Gunneridae</taxon>
        <taxon>Pentapetalae</taxon>
        <taxon>asterids</taxon>
        <taxon>lamiids</taxon>
        <taxon>Solanales</taxon>
        <taxon>Solanaceae</taxon>
        <taxon>Solanoideae</taxon>
        <taxon>Solaneae</taxon>
        <taxon>Solanum</taxon>
    </lineage>
</organism>
<feature type="non-terminal residue" evidence="1">
    <location>
        <position position="69"/>
    </location>
</feature>
<proteinExistence type="predicted"/>
<reference evidence="1" key="1">
    <citation type="submission" date="2015-12" db="EMBL/GenBank/DDBJ databases">
        <title>Gene expression during late stages of embryo sac development: a critical building block for successful pollen-pistil interactions.</title>
        <authorList>
            <person name="Liu Y."/>
            <person name="Joly V."/>
            <person name="Sabar M."/>
            <person name="Matton D.P."/>
        </authorList>
    </citation>
    <scope>NUCLEOTIDE SEQUENCE</scope>
</reference>
<dbReference type="EMBL" id="GEDG01038378">
    <property type="protein sequence ID" value="JAP07621.1"/>
    <property type="molecule type" value="Transcribed_RNA"/>
</dbReference>
<sequence>MGCDELVGFPEIVSSLVRSGLSGFFRWGSGLWRRGEKEVVLGLPELGSELLVVHLLCGRGRFGGVCWRR</sequence>
<evidence type="ECO:0000313" key="1">
    <source>
        <dbReference type="EMBL" id="JAP07621.1"/>
    </source>
</evidence>
<name>A0A0V0GHE7_SOLCH</name>
<dbReference type="AlphaFoldDB" id="A0A0V0GHE7"/>
<accession>A0A0V0GHE7</accession>